<dbReference type="AlphaFoldDB" id="A0A3N6PA13"/>
<name>A0A3N6PA13_9CYAN</name>
<evidence type="ECO:0000313" key="1">
    <source>
        <dbReference type="EMBL" id="RQH37974.1"/>
    </source>
</evidence>
<dbReference type="Proteomes" id="UP000269154">
    <property type="component" value="Unassembled WGS sequence"/>
</dbReference>
<accession>A0A3N6PA13</accession>
<organism evidence="1 2">
    <name type="scientific">Okeania hirsuta</name>
    <dbReference type="NCBI Taxonomy" id="1458930"/>
    <lineage>
        <taxon>Bacteria</taxon>
        <taxon>Bacillati</taxon>
        <taxon>Cyanobacteriota</taxon>
        <taxon>Cyanophyceae</taxon>
        <taxon>Oscillatoriophycideae</taxon>
        <taxon>Oscillatoriales</taxon>
        <taxon>Microcoleaceae</taxon>
        <taxon>Okeania</taxon>
    </lineage>
</organism>
<evidence type="ECO:0000313" key="2">
    <source>
        <dbReference type="Proteomes" id="UP000269154"/>
    </source>
</evidence>
<comment type="caution">
    <text evidence="1">The sequence shown here is derived from an EMBL/GenBank/DDBJ whole genome shotgun (WGS) entry which is preliminary data.</text>
</comment>
<sequence length="72" mass="8570">MTCLELHSSTYEQSLPLLESMIEKSISFLEERVKFQTDNFMAVYQWFNSLYFQDKSPSKFTDKSLTNFQINL</sequence>
<dbReference type="EMBL" id="RCBY01000105">
    <property type="protein sequence ID" value="RQH37974.1"/>
    <property type="molecule type" value="Genomic_DNA"/>
</dbReference>
<proteinExistence type="predicted"/>
<gene>
    <name evidence="1" type="ORF">D5R40_18065</name>
</gene>
<dbReference type="OrthoDB" id="9999014at2"/>
<keyword evidence="2" id="KW-1185">Reference proteome</keyword>
<reference evidence="1 2" key="1">
    <citation type="journal article" date="2018" name="ACS Chem. Biol.">
        <title>Ketoreductase domain dysfunction expands chemodiversity: malyngamide biosynthesis in the cyanobacterium Okeania hirsuta.</title>
        <authorList>
            <person name="Moss N.A."/>
            <person name="Leao T."/>
            <person name="Rankin M."/>
            <person name="McCullough T.M."/>
            <person name="Qu P."/>
            <person name="Korobeynikov A."/>
            <person name="Smith J.L."/>
            <person name="Gerwick L."/>
            <person name="Gerwick W.H."/>
        </authorList>
    </citation>
    <scope>NUCLEOTIDE SEQUENCE [LARGE SCALE GENOMIC DNA]</scope>
    <source>
        <strain evidence="1 2">PAB10Feb10-1</strain>
    </source>
</reference>
<protein>
    <submittedName>
        <fullName evidence="1">Uncharacterized protein</fullName>
    </submittedName>
</protein>
<dbReference type="RefSeq" id="WP_124144454.1">
    <property type="nucleotide sequence ID" value="NZ_CAWOKI010000019.1"/>
</dbReference>